<protein>
    <submittedName>
        <fullName evidence="2">Uncharacterized protein</fullName>
    </submittedName>
</protein>
<evidence type="ECO:0000313" key="2">
    <source>
        <dbReference type="EMBL" id="EQD70180.1"/>
    </source>
</evidence>
<name>T1CML8_9ZZZZ</name>
<dbReference type="AlphaFoldDB" id="T1CML8"/>
<feature type="compositionally biased region" description="Polar residues" evidence="1">
    <location>
        <begin position="104"/>
        <end position="121"/>
    </location>
</feature>
<comment type="caution">
    <text evidence="2">The sequence shown here is derived from an EMBL/GenBank/DDBJ whole genome shotgun (WGS) entry which is preliminary data.</text>
</comment>
<reference evidence="2" key="1">
    <citation type="submission" date="2013-08" db="EMBL/GenBank/DDBJ databases">
        <authorList>
            <person name="Mendez C."/>
            <person name="Richter M."/>
            <person name="Ferrer M."/>
            <person name="Sanchez J."/>
        </authorList>
    </citation>
    <scope>NUCLEOTIDE SEQUENCE</scope>
</reference>
<dbReference type="EMBL" id="AUZX01004672">
    <property type="protein sequence ID" value="EQD70180.1"/>
    <property type="molecule type" value="Genomic_DNA"/>
</dbReference>
<sequence length="131" mass="14553">MYKLTWCASTYDVNREVNNGRGPVDFKISKGGRDKTLVEFKLASNSKLKQNLKHQVGVYEAANDTAKSIKAILYFSETEFKKVQTALAELGLTGRRDVVLIDASPTNKPSASNVRDSQQASFKLYEDDASD</sequence>
<evidence type="ECO:0000256" key="1">
    <source>
        <dbReference type="SAM" id="MobiDB-lite"/>
    </source>
</evidence>
<gene>
    <name evidence="2" type="ORF">B1A_06432</name>
</gene>
<feature type="region of interest" description="Disordered" evidence="1">
    <location>
        <begin position="103"/>
        <end position="131"/>
    </location>
</feature>
<organism evidence="2">
    <name type="scientific">mine drainage metagenome</name>
    <dbReference type="NCBI Taxonomy" id="410659"/>
    <lineage>
        <taxon>unclassified sequences</taxon>
        <taxon>metagenomes</taxon>
        <taxon>ecological metagenomes</taxon>
    </lineage>
</organism>
<proteinExistence type="predicted"/>
<reference evidence="2" key="2">
    <citation type="journal article" date="2014" name="ISME J.">
        <title>Microbial stratification in low pH oxic and suboxic macroscopic growths along an acid mine drainage.</title>
        <authorList>
            <person name="Mendez-Garcia C."/>
            <person name="Mesa V."/>
            <person name="Sprenger R.R."/>
            <person name="Richter M."/>
            <person name="Diez M.S."/>
            <person name="Solano J."/>
            <person name="Bargiela R."/>
            <person name="Golyshina O.V."/>
            <person name="Manteca A."/>
            <person name="Ramos J.L."/>
            <person name="Gallego J.R."/>
            <person name="Llorente I."/>
            <person name="Martins Dos Santos V.A."/>
            <person name="Jensen O.N."/>
            <person name="Pelaez A.I."/>
            <person name="Sanchez J."/>
            <person name="Ferrer M."/>
        </authorList>
    </citation>
    <scope>NUCLEOTIDE SEQUENCE</scope>
</reference>
<accession>T1CML8</accession>